<proteinExistence type="predicted"/>
<protein>
    <submittedName>
        <fullName evidence="1">Uncharacterized protein</fullName>
    </submittedName>
</protein>
<gene>
    <name evidence="1" type="ORF">KL86DES1_21942</name>
</gene>
<accession>A0A212LA43</accession>
<evidence type="ECO:0000313" key="1">
    <source>
        <dbReference type="EMBL" id="SCM74441.1"/>
    </source>
</evidence>
<organism evidence="1">
    <name type="scientific">uncultured Desulfovibrio sp</name>
    <dbReference type="NCBI Taxonomy" id="167968"/>
    <lineage>
        <taxon>Bacteria</taxon>
        <taxon>Pseudomonadati</taxon>
        <taxon>Thermodesulfobacteriota</taxon>
        <taxon>Desulfovibrionia</taxon>
        <taxon>Desulfovibrionales</taxon>
        <taxon>Desulfovibrionaceae</taxon>
        <taxon>Desulfovibrio</taxon>
        <taxon>environmental samples</taxon>
    </lineage>
</organism>
<name>A0A212LA43_9BACT</name>
<reference evidence="1" key="1">
    <citation type="submission" date="2016-08" db="EMBL/GenBank/DDBJ databases">
        <authorList>
            <person name="Seilhamer J.J."/>
        </authorList>
    </citation>
    <scope>NUCLEOTIDE SEQUENCE</scope>
    <source>
        <strain evidence="1">86-1</strain>
    </source>
</reference>
<sequence length="58" mass="6428">MQPLHDSFCLQFAFAWQFCPRLSLLLAHPAIPAAAALWLCGYGGTGLEQFLVTQFELS</sequence>
<dbReference type="EMBL" id="FMJC01000002">
    <property type="protein sequence ID" value="SCM74441.1"/>
    <property type="molecule type" value="Genomic_DNA"/>
</dbReference>
<dbReference type="AlphaFoldDB" id="A0A212LA43"/>